<keyword evidence="8" id="KW-1185">Reference proteome</keyword>
<keyword evidence="1" id="KW-0479">Metal-binding</keyword>
<dbReference type="RefSeq" id="XP_056510768.1">
    <property type="nucleotide sequence ID" value="XM_056657968.1"/>
</dbReference>
<evidence type="ECO:0000256" key="3">
    <source>
        <dbReference type="ARBA" id="ARBA00023015"/>
    </source>
</evidence>
<comment type="caution">
    <text evidence="7">The sequence shown here is derived from an EMBL/GenBank/DDBJ whole genome shotgun (WGS) entry which is preliminary data.</text>
</comment>
<keyword evidence="4" id="KW-0238">DNA-binding</keyword>
<evidence type="ECO:0000256" key="5">
    <source>
        <dbReference type="ARBA" id="ARBA00023163"/>
    </source>
</evidence>
<reference evidence="7" key="1">
    <citation type="submission" date="2022-11" db="EMBL/GenBank/DDBJ databases">
        <authorList>
            <person name="Petersen C."/>
        </authorList>
    </citation>
    <scope>NUCLEOTIDE SEQUENCE</scope>
    <source>
        <strain evidence="7">IBT 34128</strain>
    </source>
</reference>
<dbReference type="EMBL" id="JAPMSZ010000009">
    <property type="protein sequence ID" value="KAJ5092573.1"/>
    <property type="molecule type" value="Genomic_DNA"/>
</dbReference>
<protein>
    <recommendedName>
        <fullName evidence="9">Transcription factor domain-containing protein</fullName>
    </recommendedName>
</protein>
<proteinExistence type="predicted"/>
<organism evidence="7 8">
    <name type="scientific">Penicillium alfredii</name>
    <dbReference type="NCBI Taxonomy" id="1506179"/>
    <lineage>
        <taxon>Eukaryota</taxon>
        <taxon>Fungi</taxon>
        <taxon>Dikarya</taxon>
        <taxon>Ascomycota</taxon>
        <taxon>Pezizomycotina</taxon>
        <taxon>Eurotiomycetes</taxon>
        <taxon>Eurotiomycetidae</taxon>
        <taxon>Eurotiales</taxon>
        <taxon>Aspergillaceae</taxon>
        <taxon>Penicillium</taxon>
    </lineage>
</organism>
<evidence type="ECO:0008006" key="9">
    <source>
        <dbReference type="Google" id="ProtNLM"/>
    </source>
</evidence>
<evidence type="ECO:0000313" key="8">
    <source>
        <dbReference type="Proteomes" id="UP001141434"/>
    </source>
</evidence>
<dbReference type="Proteomes" id="UP001141434">
    <property type="component" value="Unassembled WGS sequence"/>
</dbReference>
<dbReference type="GO" id="GO:0046872">
    <property type="term" value="F:metal ion binding"/>
    <property type="evidence" value="ECO:0007669"/>
    <property type="project" value="UniProtKB-KW"/>
</dbReference>
<keyword evidence="6" id="KW-0539">Nucleus</keyword>
<accession>A0A9W9F2Q6</accession>
<name>A0A9W9F2Q6_9EURO</name>
<dbReference type="GO" id="GO:0003677">
    <property type="term" value="F:DNA binding"/>
    <property type="evidence" value="ECO:0007669"/>
    <property type="project" value="UniProtKB-KW"/>
</dbReference>
<sequence>MRTLIDASQQNLTQTERWHLDSFRKWTSNLVAGYFYDEFWQRLVHQVSEDQPAVSHAAIAISARHVDFEQKKSGQRFDGEESSLVLQQCNKAITGLQQHLGTGQLGRSHKEVVLVTCVMLITLALFQGDVYTAGCHLQSGDRLFIEWEKNNFDNSSAGPILKKAFAQLHLHWSTFANPKDFIRDDHPSIPCLLIDDRHAFSALSPEPEPEPPEILEKVSELTVMLGWLVLQSHPQGFGISTSRTFPGKGEVAVLSNVRQFRGQLKASEMLGGEAFSQRDQNTLMLMNLWSEVLYTKIVIAQNSPDHPEYNYEDPLPHFRRAIYLAALSVSYPTQHSSFRAGIIPAIFFCGFHCRDWHVRQEALRLLHELQGCDQLAQRGALVLPRRRKRQEDILTTSATALVLERLIGIESEGIEPGETIPQSAYIDSMCAEMQPDAPGIQIWYYRPGLSGLGNIVNENQLWETELLPYASPTFLSQTISEGGSSCSKSNSNSPVN</sequence>
<dbReference type="Pfam" id="PF11951">
    <property type="entry name" value="Fungal_trans_2"/>
    <property type="match status" value="1"/>
</dbReference>
<evidence type="ECO:0000256" key="1">
    <source>
        <dbReference type="ARBA" id="ARBA00022723"/>
    </source>
</evidence>
<evidence type="ECO:0000313" key="7">
    <source>
        <dbReference type="EMBL" id="KAJ5092573.1"/>
    </source>
</evidence>
<keyword evidence="2" id="KW-0862">Zinc</keyword>
<evidence type="ECO:0000256" key="4">
    <source>
        <dbReference type="ARBA" id="ARBA00023125"/>
    </source>
</evidence>
<dbReference type="PANTHER" id="PTHR36206">
    <property type="entry name" value="ASPERCRYPTIN BIOSYNTHESIS CLUSTER-SPECIFIC TRANSCRIPTION REGULATOR ATNN-RELATED"/>
    <property type="match status" value="1"/>
</dbReference>
<evidence type="ECO:0000256" key="6">
    <source>
        <dbReference type="ARBA" id="ARBA00023242"/>
    </source>
</evidence>
<dbReference type="GeneID" id="81397137"/>
<keyword evidence="5" id="KW-0804">Transcription</keyword>
<keyword evidence="3" id="KW-0805">Transcription regulation</keyword>
<evidence type="ECO:0000256" key="2">
    <source>
        <dbReference type="ARBA" id="ARBA00022833"/>
    </source>
</evidence>
<dbReference type="InterPro" id="IPR021858">
    <property type="entry name" value="Fun_TF"/>
</dbReference>
<dbReference type="InterPro" id="IPR052360">
    <property type="entry name" value="Transcr_Regulatory_Proteins"/>
</dbReference>
<gene>
    <name evidence="7" type="ORF">NUU61_007443</name>
</gene>
<dbReference type="PANTHER" id="PTHR36206:SF12">
    <property type="entry name" value="ASPERCRYPTIN BIOSYNTHESIS CLUSTER-SPECIFIC TRANSCRIPTION REGULATOR ATNN-RELATED"/>
    <property type="match status" value="1"/>
</dbReference>
<reference evidence="7" key="2">
    <citation type="journal article" date="2023" name="IMA Fungus">
        <title>Comparative genomic study of the Penicillium genus elucidates a diverse pangenome and 15 lateral gene transfer events.</title>
        <authorList>
            <person name="Petersen C."/>
            <person name="Sorensen T."/>
            <person name="Nielsen M.R."/>
            <person name="Sondergaard T.E."/>
            <person name="Sorensen J.L."/>
            <person name="Fitzpatrick D.A."/>
            <person name="Frisvad J.C."/>
            <person name="Nielsen K.L."/>
        </authorList>
    </citation>
    <scope>NUCLEOTIDE SEQUENCE</scope>
    <source>
        <strain evidence="7">IBT 34128</strain>
    </source>
</reference>
<dbReference type="AlphaFoldDB" id="A0A9W9F2Q6"/>
<dbReference type="OrthoDB" id="2593732at2759"/>